<organism evidence="1 2">
    <name type="scientific">Rhododendron molle</name>
    <name type="common">Chinese azalea</name>
    <name type="synonym">Azalea mollis</name>
    <dbReference type="NCBI Taxonomy" id="49168"/>
    <lineage>
        <taxon>Eukaryota</taxon>
        <taxon>Viridiplantae</taxon>
        <taxon>Streptophyta</taxon>
        <taxon>Embryophyta</taxon>
        <taxon>Tracheophyta</taxon>
        <taxon>Spermatophyta</taxon>
        <taxon>Magnoliopsida</taxon>
        <taxon>eudicotyledons</taxon>
        <taxon>Gunneridae</taxon>
        <taxon>Pentapetalae</taxon>
        <taxon>asterids</taxon>
        <taxon>Ericales</taxon>
        <taxon>Ericaceae</taxon>
        <taxon>Ericoideae</taxon>
        <taxon>Rhodoreae</taxon>
        <taxon>Rhododendron</taxon>
    </lineage>
</organism>
<accession>A0ACC0LQC2</accession>
<proteinExistence type="predicted"/>
<dbReference type="EMBL" id="CM046398">
    <property type="protein sequence ID" value="KAI8530517.1"/>
    <property type="molecule type" value="Genomic_DNA"/>
</dbReference>
<name>A0ACC0LQC2_RHOML</name>
<sequence length="76" mass="8867">MVDEGLIESDNFWDSLKEESLWDTFGMELLNEILEKTRLDKGKWKADTNLSYLWDDLPDFWAEPSPKTISNLIKSG</sequence>
<comment type="caution">
    <text evidence="1">The sequence shown here is derived from an EMBL/GenBank/DDBJ whole genome shotgun (WGS) entry which is preliminary data.</text>
</comment>
<reference evidence="1" key="1">
    <citation type="submission" date="2022-02" db="EMBL/GenBank/DDBJ databases">
        <title>Plant Genome Project.</title>
        <authorList>
            <person name="Zhang R.-G."/>
        </authorList>
    </citation>
    <scope>NUCLEOTIDE SEQUENCE</scope>
    <source>
        <strain evidence="1">AT1</strain>
    </source>
</reference>
<evidence type="ECO:0000313" key="1">
    <source>
        <dbReference type="EMBL" id="KAI8530517.1"/>
    </source>
</evidence>
<keyword evidence="2" id="KW-1185">Reference proteome</keyword>
<gene>
    <name evidence="1" type="ORF">RHMOL_Rhmol11G0065400</name>
</gene>
<evidence type="ECO:0000313" key="2">
    <source>
        <dbReference type="Proteomes" id="UP001062846"/>
    </source>
</evidence>
<dbReference type="Proteomes" id="UP001062846">
    <property type="component" value="Chromosome 11"/>
</dbReference>
<protein>
    <submittedName>
        <fullName evidence="1">Uncharacterized protein</fullName>
    </submittedName>
</protein>